<evidence type="ECO:0000256" key="4">
    <source>
        <dbReference type="ARBA" id="ARBA00022692"/>
    </source>
</evidence>
<protein>
    <submittedName>
        <fullName evidence="9">DUF563 domain-containing protein</fullName>
    </submittedName>
</protein>
<dbReference type="GO" id="GO:0097363">
    <property type="term" value="F:protein O-acetylglucosaminyltransferase activity"/>
    <property type="evidence" value="ECO:0007669"/>
    <property type="project" value="TreeGrafter"/>
</dbReference>
<keyword evidence="2" id="KW-0328">Glycosyltransferase</keyword>
<evidence type="ECO:0000313" key="9">
    <source>
        <dbReference type="EMBL" id="MXN67234.1"/>
    </source>
</evidence>
<keyword evidence="5" id="KW-1133">Transmembrane helix</keyword>
<keyword evidence="6" id="KW-0472">Membrane</keyword>
<keyword evidence="4" id="KW-0812">Transmembrane</keyword>
<evidence type="ECO:0000256" key="7">
    <source>
        <dbReference type="ARBA" id="ARBA00023180"/>
    </source>
</evidence>
<proteinExistence type="predicted"/>
<evidence type="ECO:0000259" key="8">
    <source>
        <dbReference type="Pfam" id="PF04577"/>
    </source>
</evidence>
<keyword evidence="10" id="KW-1185">Reference proteome</keyword>
<organism evidence="9 10">
    <name type="scientific">Stappia sediminis</name>
    <dbReference type="NCBI Taxonomy" id="2692190"/>
    <lineage>
        <taxon>Bacteria</taxon>
        <taxon>Pseudomonadati</taxon>
        <taxon>Pseudomonadota</taxon>
        <taxon>Alphaproteobacteria</taxon>
        <taxon>Hyphomicrobiales</taxon>
        <taxon>Stappiaceae</taxon>
        <taxon>Stappia</taxon>
    </lineage>
</organism>
<dbReference type="Proteomes" id="UP000433101">
    <property type="component" value="Unassembled WGS sequence"/>
</dbReference>
<dbReference type="EMBL" id="WUMV01000009">
    <property type="protein sequence ID" value="MXN67234.1"/>
    <property type="molecule type" value="Genomic_DNA"/>
</dbReference>
<evidence type="ECO:0000256" key="3">
    <source>
        <dbReference type="ARBA" id="ARBA00022679"/>
    </source>
</evidence>
<accession>A0A7X3LXZ1</accession>
<gene>
    <name evidence="9" type="ORF">GR183_20190</name>
</gene>
<reference evidence="9 10" key="1">
    <citation type="submission" date="2019-12" db="EMBL/GenBank/DDBJ databases">
        <authorList>
            <person name="Li M."/>
        </authorList>
    </citation>
    <scope>NUCLEOTIDE SEQUENCE [LARGE SCALE GENOMIC DNA]</scope>
    <source>
        <strain evidence="9 10">GBMRC 2046</strain>
    </source>
</reference>
<dbReference type="InterPro" id="IPR049625">
    <property type="entry name" value="Glyco_transf_61_cat"/>
</dbReference>
<dbReference type="PANTHER" id="PTHR20961:SF38">
    <property type="entry name" value="PROTEIN O-LINKED-MANNOSE BETA-1,4-N-ACETYLGLUCOSAMINYLTRANSFERASE 2"/>
    <property type="match status" value="1"/>
</dbReference>
<evidence type="ECO:0000256" key="1">
    <source>
        <dbReference type="ARBA" id="ARBA00004167"/>
    </source>
</evidence>
<evidence type="ECO:0000256" key="5">
    <source>
        <dbReference type="ARBA" id="ARBA00022989"/>
    </source>
</evidence>
<dbReference type="Pfam" id="PF04577">
    <property type="entry name" value="Glyco_transf_61"/>
    <property type="match status" value="1"/>
</dbReference>
<evidence type="ECO:0000256" key="6">
    <source>
        <dbReference type="ARBA" id="ARBA00023136"/>
    </source>
</evidence>
<keyword evidence="7" id="KW-0325">Glycoprotein</keyword>
<evidence type="ECO:0000313" key="10">
    <source>
        <dbReference type="Proteomes" id="UP000433101"/>
    </source>
</evidence>
<name>A0A7X3LXZ1_9HYPH</name>
<dbReference type="InterPro" id="IPR007657">
    <property type="entry name" value="Glycosyltransferase_61"/>
</dbReference>
<keyword evidence="3" id="KW-0808">Transferase</keyword>
<dbReference type="RefSeq" id="WP_208999930.1">
    <property type="nucleotide sequence ID" value="NZ_WUMV01000009.1"/>
</dbReference>
<dbReference type="PANTHER" id="PTHR20961">
    <property type="entry name" value="GLYCOSYLTRANSFERASE"/>
    <property type="match status" value="1"/>
</dbReference>
<evidence type="ECO:0000256" key="2">
    <source>
        <dbReference type="ARBA" id="ARBA00022676"/>
    </source>
</evidence>
<comment type="subcellular location">
    <subcellularLocation>
        <location evidence="1">Membrane</location>
        <topology evidence="1">Single-pass membrane protein</topology>
    </subcellularLocation>
</comment>
<dbReference type="AlphaFoldDB" id="A0A7X3LXZ1"/>
<feature type="domain" description="Glycosyltransferase 61 catalytic" evidence="8">
    <location>
        <begin position="118"/>
        <end position="288"/>
    </location>
</feature>
<sequence>MNAWPWAEYSPFAEELHCATRHLISEPFNVDLPEFLVHLREVWADGRDIAYVRRYRGDLAVDPRSGHVFSGRTLLRGSTDIERNRSAEPTPIFARHILRRGRTFDRIALAHHKFSGNYFHFWNNIAPKAPLLSLAGVPADVPIVVPKTAVDVPFFAQALELGVFGERPIIVQGKREVIKAGEIYVAKPFDVDRTLIDATFDELGLERYPKGDRRIFIARGPKSPNRRFFRNQSDLDALLDEFGIEKVDPQDLTLREQIETFSQAAILISAHGAGLTNLLFRRHSPTTVIELFNPNLQSLHYALIANAFGHGYFALQNLAAEGRNSVASSEVDLKALREILERVIDIGPPKRQHLATS</sequence>
<comment type="caution">
    <text evidence="9">The sequence shown here is derived from an EMBL/GenBank/DDBJ whole genome shotgun (WGS) entry which is preliminary data.</text>
</comment>
<dbReference type="GO" id="GO:0035269">
    <property type="term" value="P:protein O-linked glycosylation via mannose"/>
    <property type="evidence" value="ECO:0007669"/>
    <property type="project" value="TreeGrafter"/>
</dbReference>
<dbReference type="GO" id="GO:0016020">
    <property type="term" value="C:membrane"/>
    <property type="evidence" value="ECO:0007669"/>
    <property type="project" value="UniProtKB-SubCell"/>
</dbReference>